<keyword evidence="6 7" id="KW-0472">Membrane</keyword>
<name>A0ABQ3X912_9ACTN</name>
<dbReference type="PROSITE" id="PS50928">
    <property type="entry name" value="ABC_TM1"/>
    <property type="match status" value="1"/>
</dbReference>
<keyword evidence="5 7" id="KW-1133">Transmembrane helix</keyword>
<dbReference type="PANTHER" id="PTHR43744">
    <property type="entry name" value="ABC TRANSPORTER PERMEASE PROTEIN MG189-RELATED-RELATED"/>
    <property type="match status" value="1"/>
</dbReference>
<feature type="transmembrane region" description="Helical" evidence="7">
    <location>
        <begin position="194"/>
        <end position="217"/>
    </location>
</feature>
<dbReference type="PANTHER" id="PTHR43744:SF12">
    <property type="entry name" value="ABC TRANSPORTER PERMEASE PROTEIN MG189-RELATED"/>
    <property type="match status" value="1"/>
</dbReference>
<comment type="similarity">
    <text evidence="7">Belongs to the binding-protein-dependent transport system permease family.</text>
</comment>
<feature type="transmembrane region" description="Helical" evidence="7">
    <location>
        <begin position="12"/>
        <end position="32"/>
    </location>
</feature>
<evidence type="ECO:0000256" key="4">
    <source>
        <dbReference type="ARBA" id="ARBA00022692"/>
    </source>
</evidence>
<dbReference type="CDD" id="cd06261">
    <property type="entry name" value="TM_PBP2"/>
    <property type="match status" value="1"/>
</dbReference>
<reference evidence="9 10" key="1">
    <citation type="submission" date="2021-01" db="EMBL/GenBank/DDBJ databases">
        <title>Whole genome shotgun sequence of Actinoplanes couchii NBRC 106145.</title>
        <authorList>
            <person name="Komaki H."/>
            <person name="Tamura T."/>
        </authorList>
    </citation>
    <scope>NUCLEOTIDE SEQUENCE [LARGE SCALE GENOMIC DNA]</scope>
    <source>
        <strain evidence="9 10">NBRC 106145</strain>
    </source>
</reference>
<dbReference type="InterPro" id="IPR035906">
    <property type="entry name" value="MetI-like_sf"/>
</dbReference>
<dbReference type="Proteomes" id="UP000612282">
    <property type="component" value="Unassembled WGS sequence"/>
</dbReference>
<feature type="transmembrane region" description="Helical" evidence="7">
    <location>
        <begin position="140"/>
        <end position="160"/>
    </location>
</feature>
<comment type="subcellular location">
    <subcellularLocation>
        <location evidence="1 7">Cell membrane</location>
        <topology evidence="1 7">Multi-pass membrane protein</topology>
    </subcellularLocation>
</comment>
<keyword evidence="3" id="KW-1003">Cell membrane</keyword>
<keyword evidence="10" id="KW-1185">Reference proteome</keyword>
<dbReference type="RefSeq" id="WP_203796313.1">
    <property type="nucleotide sequence ID" value="NZ_BAAAQE010000029.1"/>
</dbReference>
<evidence type="ECO:0000256" key="6">
    <source>
        <dbReference type="ARBA" id="ARBA00023136"/>
    </source>
</evidence>
<dbReference type="SUPFAM" id="SSF161098">
    <property type="entry name" value="MetI-like"/>
    <property type="match status" value="1"/>
</dbReference>
<sequence>MSLKKGSVVAHLAMGLMAIYFLLPFWWLLVAATKDNDGLFQSASLWFSDFNLFENLKLLFNQENGIYLTWLRNSAFYAVVSGVGATAISALAGYAFAKLRFPGRNALFALLLGLIMVPATALVLPTYLLMAQADLIDSVWAVILPSLLNPFGVYLLRVYVHDSIPEEMLEAARIDGAGEFRVFTSVALPAMKPALVTVLLFSMVASWNNFFLPLVMLSNDDLYPLTVGLRAWYMSAIMGNGGAATFNVIITGALVAIVPLIAAFLMLQRYWRGGLTIGSVK</sequence>
<protein>
    <submittedName>
        <fullName evidence="9">ABC transporter permease</fullName>
    </submittedName>
</protein>
<dbReference type="InterPro" id="IPR000515">
    <property type="entry name" value="MetI-like"/>
</dbReference>
<feature type="transmembrane region" description="Helical" evidence="7">
    <location>
        <begin position="75"/>
        <end position="96"/>
    </location>
</feature>
<evidence type="ECO:0000256" key="5">
    <source>
        <dbReference type="ARBA" id="ARBA00022989"/>
    </source>
</evidence>
<dbReference type="Pfam" id="PF00528">
    <property type="entry name" value="BPD_transp_1"/>
    <property type="match status" value="1"/>
</dbReference>
<keyword evidence="4 7" id="KW-0812">Transmembrane</keyword>
<accession>A0ABQ3X912</accession>
<evidence type="ECO:0000256" key="7">
    <source>
        <dbReference type="RuleBase" id="RU363032"/>
    </source>
</evidence>
<evidence type="ECO:0000256" key="1">
    <source>
        <dbReference type="ARBA" id="ARBA00004651"/>
    </source>
</evidence>
<feature type="transmembrane region" description="Helical" evidence="7">
    <location>
        <begin position="237"/>
        <end position="267"/>
    </location>
</feature>
<feature type="domain" description="ABC transmembrane type-1" evidence="8">
    <location>
        <begin position="71"/>
        <end position="267"/>
    </location>
</feature>
<proteinExistence type="inferred from homology"/>
<gene>
    <name evidence="9" type="ORF">Aco03nite_033990</name>
</gene>
<evidence type="ECO:0000259" key="8">
    <source>
        <dbReference type="PROSITE" id="PS50928"/>
    </source>
</evidence>
<organism evidence="9 10">
    <name type="scientific">Actinoplanes couchii</name>
    <dbReference type="NCBI Taxonomy" id="403638"/>
    <lineage>
        <taxon>Bacteria</taxon>
        <taxon>Bacillati</taxon>
        <taxon>Actinomycetota</taxon>
        <taxon>Actinomycetes</taxon>
        <taxon>Micromonosporales</taxon>
        <taxon>Micromonosporaceae</taxon>
        <taxon>Actinoplanes</taxon>
    </lineage>
</organism>
<feature type="transmembrane region" description="Helical" evidence="7">
    <location>
        <begin position="108"/>
        <end position="128"/>
    </location>
</feature>
<evidence type="ECO:0000256" key="2">
    <source>
        <dbReference type="ARBA" id="ARBA00022448"/>
    </source>
</evidence>
<dbReference type="EMBL" id="BOMG01000044">
    <property type="protein sequence ID" value="GID54995.1"/>
    <property type="molecule type" value="Genomic_DNA"/>
</dbReference>
<evidence type="ECO:0000256" key="3">
    <source>
        <dbReference type="ARBA" id="ARBA00022475"/>
    </source>
</evidence>
<evidence type="ECO:0000313" key="10">
    <source>
        <dbReference type="Proteomes" id="UP000612282"/>
    </source>
</evidence>
<keyword evidence="2 7" id="KW-0813">Transport</keyword>
<evidence type="ECO:0000313" key="9">
    <source>
        <dbReference type="EMBL" id="GID54995.1"/>
    </source>
</evidence>
<comment type="caution">
    <text evidence="9">The sequence shown here is derived from an EMBL/GenBank/DDBJ whole genome shotgun (WGS) entry which is preliminary data.</text>
</comment>
<dbReference type="Gene3D" id="1.10.3720.10">
    <property type="entry name" value="MetI-like"/>
    <property type="match status" value="1"/>
</dbReference>